<feature type="compositionally biased region" description="Low complexity" evidence="1">
    <location>
        <begin position="148"/>
        <end position="161"/>
    </location>
</feature>
<dbReference type="RefSeq" id="WP_006099299.1">
    <property type="nucleotide sequence ID" value="NZ_DS989844.1"/>
</dbReference>
<dbReference type="Proteomes" id="UP000003835">
    <property type="component" value="Unassembled WGS sequence"/>
</dbReference>
<evidence type="ECO:0000313" key="3">
    <source>
        <dbReference type="Proteomes" id="UP000003835"/>
    </source>
</evidence>
<dbReference type="HOGENOM" id="CLU_054211_0_0_3"/>
<dbReference type="AlphaFoldDB" id="B4VL42"/>
<name>B4VL42_9CYAN</name>
<dbReference type="STRING" id="118168.MC7420_324"/>
<feature type="region of interest" description="Disordered" evidence="1">
    <location>
        <begin position="70"/>
        <end position="237"/>
    </location>
</feature>
<dbReference type="OrthoDB" id="482635at2"/>
<feature type="compositionally biased region" description="Low complexity" evidence="1">
    <location>
        <begin position="169"/>
        <end position="180"/>
    </location>
</feature>
<reference evidence="2 3" key="1">
    <citation type="submission" date="2008-07" db="EMBL/GenBank/DDBJ databases">
        <authorList>
            <person name="Tandeau de Marsac N."/>
            <person name="Ferriera S."/>
            <person name="Johnson J."/>
            <person name="Kravitz S."/>
            <person name="Beeson K."/>
            <person name="Sutton G."/>
            <person name="Rogers Y.-H."/>
            <person name="Friedman R."/>
            <person name="Frazier M."/>
            <person name="Venter J.C."/>
        </authorList>
    </citation>
    <scope>NUCLEOTIDE SEQUENCE [LARGE SCALE GENOMIC DNA]</scope>
    <source>
        <strain evidence="2 3">PCC 7420</strain>
    </source>
</reference>
<feature type="compositionally biased region" description="Pro residues" evidence="1">
    <location>
        <begin position="138"/>
        <end position="147"/>
    </location>
</feature>
<accession>B4VL42</accession>
<evidence type="ECO:0000256" key="1">
    <source>
        <dbReference type="SAM" id="MobiDB-lite"/>
    </source>
</evidence>
<proteinExistence type="predicted"/>
<keyword evidence="3" id="KW-1185">Reference proteome</keyword>
<sequence>MNPTLNKFRVSYPQGSLISDLLAIDHGQYIVRVSVEIDGVTRSTGLAAAQTVELAEDQARQRAITVLAVDRESSTDTEISPPHRHTQTSVAAAEVPSSPESIPNSAPAFAAKRMVSTPEVEDTPSPTPIDTHPISAKPSPPPEPTEPLPETVEPSSPSKTKPSPPPEPTVTLPETVEPPSLTEDISGSETPLFKEETPSPVGVTQSSLEPESTPPPPPAQKEAEPDIQTQSKSETPIDFSEIIARTNVELKRLGWTNQQGRDYLVETYGKRSRQLLTDEELLDFLHHLELEPTPD</sequence>
<gene>
    <name evidence="2" type="ORF">MC7420_324</name>
</gene>
<dbReference type="EMBL" id="DS989844">
    <property type="protein sequence ID" value="EDX77187.1"/>
    <property type="molecule type" value="Genomic_DNA"/>
</dbReference>
<organism evidence="2 3">
    <name type="scientific">Coleofasciculus chthonoplastes PCC 7420</name>
    <dbReference type="NCBI Taxonomy" id="118168"/>
    <lineage>
        <taxon>Bacteria</taxon>
        <taxon>Bacillati</taxon>
        <taxon>Cyanobacteriota</taxon>
        <taxon>Cyanophyceae</taxon>
        <taxon>Coleofasciculales</taxon>
        <taxon>Coleofasciculaceae</taxon>
        <taxon>Coleofasciculus</taxon>
    </lineage>
</organism>
<evidence type="ECO:0000313" key="2">
    <source>
        <dbReference type="EMBL" id="EDX77187.1"/>
    </source>
</evidence>
<dbReference type="eggNOG" id="ENOG5031IQT">
    <property type="taxonomic scope" value="Bacteria"/>
</dbReference>
<protein>
    <submittedName>
        <fullName evidence="2">Uncharacterized protein</fullName>
    </submittedName>
</protein>